<dbReference type="PANTHER" id="PTHR31640">
    <property type="entry name" value="TRANSMEMBRANE PROTEIN KIAA1109"/>
    <property type="match status" value="1"/>
</dbReference>
<protein>
    <recommendedName>
        <fullName evidence="2">Bridge-like lipid transfer protein family member 1 middle region domain-containing protein</fullName>
    </recommendedName>
</protein>
<accession>N6T1S8</accession>
<dbReference type="HOGENOM" id="CLU_580414_0_0_1"/>
<dbReference type="AlphaFoldDB" id="N6T1S8"/>
<feature type="compositionally biased region" description="Polar residues" evidence="1">
    <location>
        <begin position="158"/>
        <end position="171"/>
    </location>
</feature>
<organism evidence="3">
    <name type="scientific">Dendroctonus ponderosae</name>
    <name type="common">Mountain pine beetle</name>
    <dbReference type="NCBI Taxonomy" id="77166"/>
    <lineage>
        <taxon>Eukaryota</taxon>
        <taxon>Metazoa</taxon>
        <taxon>Ecdysozoa</taxon>
        <taxon>Arthropoda</taxon>
        <taxon>Hexapoda</taxon>
        <taxon>Insecta</taxon>
        <taxon>Pterygota</taxon>
        <taxon>Neoptera</taxon>
        <taxon>Endopterygota</taxon>
        <taxon>Coleoptera</taxon>
        <taxon>Polyphaga</taxon>
        <taxon>Cucujiformia</taxon>
        <taxon>Curculionidae</taxon>
        <taxon>Scolytinae</taxon>
        <taxon>Dendroctonus</taxon>
    </lineage>
</organism>
<feature type="non-terminal residue" evidence="3">
    <location>
        <position position="1"/>
    </location>
</feature>
<feature type="region of interest" description="Disordered" evidence="1">
    <location>
        <begin position="153"/>
        <end position="175"/>
    </location>
</feature>
<dbReference type="GO" id="GO:0048488">
    <property type="term" value="P:synaptic vesicle endocytosis"/>
    <property type="evidence" value="ECO:0007669"/>
    <property type="project" value="TreeGrafter"/>
</dbReference>
<name>N6T1S8_DENPD</name>
<feature type="compositionally biased region" description="Basic and acidic residues" evidence="1">
    <location>
        <begin position="414"/>
        <end position="440"/>
    </location>
</feature>
<feature type="region of interest" description="Disordered" evidence="1">
    <location>
        <begin position="61"/>
        <end position="81"/>
    </location>
</feature>
<evidence type="ECO:0000313" key="3">
    <source>
        <dbReference type="EMBL" id="ENN74024.1"/>
    </source>
</evidence>
<dbReference type="PANTHER" id="PTHR31640:SF1">
    <property type="entry name" value="BRIDGE-LIKE LIPID TRANSFER PROTEIN FAMILY MEMBER 1"/>
    <property type="match status" value="1"/>
</dbReference>
<sequence length="471" mass="51985">MDYGTAIQIEQDTLLQDLIIPCMACKDMTPLHPSPRVGAFSENGVQTSQVAVVSGGVESVLASPSPPVPMRKRKKSIVPVQPPNSCRASVVLPLLTSANPFTAKRVNDDVLTKSTQKTDKGDQPCTMYDDKLSAQNAGYGTLREDCTIINVGSDPSDAYSQSSPDLPSSPTHRAIGHAHSSEDLYSWMAKQGVQTDENLEGGEQNKANTLHTESSGEPGTLPKEHIMQSEIPPHTIHEPVRLLDANQIFQPFLSGLGVMPQQLRFTTMSESGAGNDVTTLDALGSNLCLVGNLDTLRIDIVVSEHGKIEKRKGKNKGKRGLLIEISTSDESPSFVCEKVCIDLEVDRMTDMAVNELMKTRNVLYISRGQLKSHTSTVINFTVGIRYIHQRVNMPLLRLLHQISNMYQNVKDTQNELREQQPPAELRRSKTSASDHNDQKHQGSTLDFLQRYNLVTLKKTYLVYVPTIMKVV</sequence>
<dbReference type="InterPro" id="IPR033616">
    <property type="entry name" value="BLTP1"/>
</dbReference>
<dbReference type="OrthoDB" id="10051416at2759"/>
<gene>
    <name evidence="3" type="ORF">YQE_09414</name>
</gene>
<feature type="domain" description="Bridge-like lipid transfer protein family member 1 middle region" evidence="2">
    <location>
        <begin position="235"/>
        <end position="417"/>
    </location>
</feature>
<proteinExistence type="predicted"/>
<dbReference type="Pfam" id="PF25039">
    <property type="entry name" value="BLTP1_M"/>
    <property type="match status" value="1"/>
</dbReference>
<evidence type="ECO:0000256" key="1">
    <source>
        <dbReference type="SAM" id="MobiDB-lite"/>
    </source>
</evidence>
<feature type="region of interest" description="Disordered" evidence="1">
    <location>
        <begin position="414"/>
        <end position="441"/>
    </location>
</feature>
<dbReference type="GO" id="GO:0098793">
    <property type="term" value="C:presynapse"/>
    <property type="evidence" value="ECO:0007669"/>
    <property type="project" value="GOC"/>
</dbReference>
<evidence type="ECO:0000259" key="2">
    <source>
        <dbReference type="Pfam" id="PF25039"/>
    </source>
</evidence>
<reference evidence="3" key="1">
    <citation type="journal article" date="2013" name="Genome Biol.">
        <title>Draft genome of the mountain pine beetle, Dendroctonus ponderosae Hopkins, a major forest pest.</title>
        <authorList>
            <person name="Keeling C.I."/>
            <person name="Yuen M.M."/>
            <person name="Liao N.Y."/>
            <person name="Docking T.R."/>
            <person name="Chan S.K."/>
            <person name="Taylor G.A."/>
            <person name="Palmquist D.L."/>
            <person name="Jackman S.D."/>
            <person name="Nguyen A."/>
            <person name="Li M."/>
            <person name="Henderson H."/>
            <person name="Janes J.K."/>
            <person name="Zhao Y."/>
            <person name="Pandoh P."/>
            <person name="Moore R."/>
            <person name="Sperling F.A."/>
            <person name="Huber D.P."/>
            <person name="Birol I."/>
            <person name="Jones S.J."/>
            <person name="Bohlmann J."/>
        </authorList>
    </citation>
    <scope>NUCLEOTIDE SEQUENCE</scope>
</reference>
<dbReference type="InterPro" id="IPR056741">
    <property type="entry name" value="BLTP1_M"/>
</dbReference>
<dbReference type="OMA" id="HIGCEVR"/>
<dbReference type="EMBL" id="KB741084">
    <property type="protein sequence ID" value="ENN74024.1"/>
    <property type="molecule type" value="Genomic_DNA"/>
</dbReference>